<dbReference type="SUPFAM" id="SSF53335">
    <property type="entry name" value="S-adenosyl-L-methionine-dependent methyltransferases"/>
    <property type="match status" value="1"/>
</dbReference>
<dbReference type="Proteomes" id="UP000825051">
    <property type="component" value="Chromosome"/>
</dbReference>
<keyword evidence="3" id="KW-1185">Reference proteome</keyword>
<proteinExistence type="predicted"/>
<dbReference type="CDD" id="cd02440">
    <property type="entry name" value="AdoMet_MTases"/>
    <property type="match status" value="1"/>
</dbReference>
<dbReference type="PANTHER" id="PTHR43464:SF83">
    <property type="entry name" value="MALONYL-[ACYL-CARRIER PROTEIN] O-METHYLTRANSFERASE"/>
    <property type="match status" value="1"/>
</dbReference>
<dbReference type="RefSeq" id="WP_220161145.1">
    <property type="nucleotide sequence ID" value="NZ_CP080507.1"/>
</dbReference>
<keyword evidence="2" id="KW-0489">Methyltransferase</keyword>
<dbReference type="InterPro" id="IPR029063">
    <property type="entry name" value="SAM-dependent_MTases_sf"/>
</dbReference>
<dbReference type="KEGG" id="ole:K0B96_12060"/>
<reference evidence="2" key="1">
    <citation type="submission" date="2021-08" db="EMBL/GenBank/DDBJ databases">
        <title>Genome of a novel bacterium of the phylum Verrucomicrobia, Oleiharenicola sp. KSB-15.</title>
        <authorList>
            <person name="Chung J.-H."/>
            <person name="Ahn J.-H."/>
            <person name="Yoon Y."/>
            <person name="Kim D.-Y."/>
            <person name="An S.-H."/>
            <person name="Park I."/>
            <person name="Yeon J."/>
        </authorList>
    </citation>
    <scope>NUCLEOTIDE SEQUENCE</scope>
    <source>
        <strain evidence="2">KSB-15</strain>
    </source>
</reference>
<organism evidence="2 3">
    <name type="scientific">Horticoccus luteus</name>
    <dbReference type="NCBI Taxonomy" id="2862869"/>
    <lineage>
        <taxon>Bacteria</taxon>
        <taxon>Pseudomonadati</taxon>
        <taxon>Verrucomicrobiota</taxon>
        <taxon>Opitutia</taxon>
        <taxon>Opitutales</taxon>
        <taxon>Opitutaceae</taxon>
        <taxon>Horticoccus</taxon>
    </lineage>
</organism>
<evidence type="ECO:0000313" key="3">
    <source>
        <dbReference type="Proteomes" id="UP000825051"/>
    </source>
</evidence>
<dbReference type="Gene3D" id="3.40.50.150">
    <property type="entry name" value="Vaccinia Virus protein VP39"/>
    <property type="match status" value="1"/>
</dbReference>
<protein>
    <submittedName>
        <fullName evidence="2">Methyltransferase domain-containing protein</fullName>
    </submittedName>
</protein>
<feature type="domain" description="Methyltransferase type 11" evidence="1">
    <location>
        <begin position="57"/>
        <end position="153"/>
    </location>
</feature>
<accession>A0A8F9XKB9</accession>
<dbReference type="Pfam" id="PF08241">
    <property type="entry name" value="Methyltransf_11"/>
    <property type="match status" value="1"/>
</dbReference>
<dbReference type="InterPro" id="IPR013216">
    <property type="entry name" value="Methyltransf_11"/>
</dbReference>
<gene>
    <name evidence="2" type="ORF">K0B96_12060</name>
</gene>
<dbReference type="PANTHER" id="PTHR43464">
    <property type="entry name" value="METHYLTRANSFERASE"/>
    <property type="match status" value="1"/>
</dbReference>
<sequence length="242" mass="27019">MNDGFLVTYPAHVARLRAKLDRDAALREAVGGNFLAMGKLECALLVQLGLTADSRVIDVGCGSGRLACQLAAVPGVRYLGTDVVEELLAYARELAQRSDWVFAVANGVKIEAPDNTADFVCFFSVLTHLKHEDSYRYLQEAKRVLKPGGAIVFSFLEFFIPSHWEVFRHMLEHGQPGDHLNQFMDREAIKRWAYYLEMDVEAVWDGDKPHIPFEGEVVLDDGRKLTGVGALGQSVAVLRKRR</sequence>
<keyword evidence="2" id="KW-0808">Transferase</keyword>
<evidence type="ECO:0000259" key="1">
    <source>
        <dbReference type="Pfam" id="PF08241"/>
    </source>
</evidence>
<dbReference type="EMBL" id="CP080507">
    <property type="protein sequence ID" value="QYM78041.1"/>
    <property type="molecule type" value="Genomic_DNA"/>
</dbReference>
<name>A0A8F9XKB9_9BACT</name>
<evidence type="ECO:0000313" key="2">
    <source>
        <dbReference type="EMBL" id="QYM78041.1"/>
    </source>
</evidence>
<dbReference type="GO" id="GO:0032259">
    <property type="term" value="P:methylation"/>
    <property type="evidence" value="ECO:0007669"/>
    <property type="project" value="UniProtKB-KW"/>
</dbReference>
<dbReference type="AlphaFoldDB" id="A0A8F9XKB9"/>
<dbReference type="GO" id="GO:0008757">
    <property type="term" value="F:S-adenosylmethionine-dependent methyltransferase activity"/>
    <property type="evidence" value="ECO:0007669"/>
    <property type="project" value="InterPro"/>
</dbReference>